<comment type="caution">
    <text evidence="11">The sequence shown here is derived from an EMBL/GenBank/DDBJ whole genome shotgun (WGS) entry which is preliminary data.</text>
</comment>
<dbReference type="GO" id="GO:0046872">
    <property type="term" value="F:metal ion binding"/>
    <property type="evidence" value="ECO:0007669"/>
    <property type="project" value="UniProtKB-KW"/>
</dbReference>
<dbReference type="PROSITE" id="PS00534">
    <property type="entry name" value="FERROCHELATASE"/>
    <property type="match status" value="1"/>
</dbReference>
<keyword evidence="7 9" id="KW-0627">Porphyrin biosynthesis</keyword>
<dbReference type="GO" id="GO:0005737">
    <property type="term" value="C:cytoplasm"/>
    <property type="evidence" value="ECO:0007669"/>
    <property type="project" value="UniProtKB-SubCell"/>
</dbReference>
<dbReference type="AlphaFoldDB" id="A0A317REG6"/>
<dbReference type="Gene3D" id="3.40.50.1400">
    <property type="match status" value="2"/>
</dbReference>
<accession>A0A317REG6</accession>
<dbReference type="HAMAP" id="MF_00323">
    <property type="entry name" value="Ferrochelatase"/>
    <property type="match status" value="1"/>
</dbReference>
<dbReference type="UniPathway" id="UPA00252">
    <property type="reaction ID" value="UER00325"/>
</dbReference>
<sequence>MPAIQQAPRTAVLLCNLGTPDAPTTAAVRRYLAQFLGDPRVVEIPRLLWLPILYGLILRLRPRSSAAKYASIWTPEGSPLALWTARQAVLLRGWLGEAGHSVRVLHAMRYGGPSIPAQLQALKDSGVERVLVLPLYPQYSSTTTASLFDATAGWVRGARHYPELRFVNGYHDHPGYIAALAASVRAHWQREGGPGERLVMSFHGIPERNVRLGDPYAAQCRTTARLLAEALGLQEAQYIVTFQSRFGRARWLEPYTEPTLVGLAQAGVGRVDVMCPGFTGDCLETLEEISMEARDAFIAAGGKEFRYIPCLNDDGAWITALRDIAQQHLAGWPTAHGA</sequence>
<dbReference type="InterPro" id="IPR033659">
    <property type="entry name" value="Ferrochelatase_N"/>
</dbReference>
<feature type="binding site" evidence="9">
    <location>
        <position position="203"/>
    </location>
    <ligand>
        <name>Fe(2+)</name>
        <dbReference type="ChEBI" id="CHEBI:29033"/>
    </ligand>
</feature>
<dbReference type="InterPro" id="IPR001015">
    <property type="entry name" value="Ferrochelatase"/>
</dbReference>
<feature type="binding site" evidence="9">
    <location>
        <position position="284"/>
    </location>
    <ligand>
        <name>Fe(2+)</name>
        <dbReference type="ChEBI" id="CHEBI:29033"/>
    </ligand>
</feature>
<keyword evidence="2 9" id="KW-0963">Cytoplasm</keyword>
<comment type="subcellular location">
    <subcellularLocation>
        <location evidence="9 10">Cytoplasm</location>
    </subcellularLocation>
</comment>
<comment type="similarity">
    <text evidence="1 9 10">Belongs to the ferrochelatase family.</text>
</comment>
<proteinExistence type="inferred from homology"/>
<evidence type="ECO:0000256" key="5">
    <source>
        <dbReference type="ARBA" id="ARBA00023133"/>
    </source>
</evidence>
<evidence type="ECO:0000256" key="7">
    <source>
        <dbReference type="ARBA" id="ARBA00023244"/>
    </source>
</evidence>
<dbReference type="GO" id="GO:0004325">
    <property type="term" value="F:ferrochelatase activity"/>
    <property type="evidence" value="ECO:0007669"/>
    <property type="project" value="UniProtKB-UniRule"/>
</dbReference>
<evidence type="ECO:0000256" key="3">
    <source>
        <dbReference type="ARBA" id="ARBA00022723"/>
    </source>
</evidence>
<keyword evidence="12" id="KW-1185">Reference proteome</keyword>
<dbReference type="InterPro" id="IPR019772">
    <property type="entry name" value="Ferrochelatase_AS"/>
</dbReference>
<comment type="catalytic activity">
    <reaction evidence="9 10">
        <text>heme b + 2 H(+) = protoporphyrin IX + Fe(2+)</text>
        <dbReference type="Rhea" id="RHEA:22584"/>
        <dbReference type="ChEBI" id="CHEBI:15378"/>
        <dbReference type="ChEBI" id="CHEBI:29033"/>
        <dbReference type="ChEBI" id="CHEBI:57306"/>
        <dbReference type="ChEBI" id="CHEBI:60344"/>
        <dbReference type="EC" id="4.98.1.1"/>
    </reaction>
</comment>
<organism evidence="11 12">
    <name type="scientific">Melaminivora alkalimesophila</name>
    <dbReference type="NCBI Taxonomy" id="1165852"/>
    <lineage>
        <taxon>Bacteria</taxon>
        <taxon>Pseudomonadati</taxon>
        <taxon>Pseudomonadota</taxon>
        <taxon>Betaproteobacteria</taxon>
        <taxon>Burkholderiales</taxon>
        <taxon>Comamonadaceae</taxon>
        <taxon>Melaminivora</taxon>
    </lineage>
</organism>
<dbReference type="RefSeq" id="WP_019373191.1">
    <property type="nucleotide sequence ID" value="NZ_ALEE01000205.1"/>
</dbReference>
<evidence type="ECO:0000313" key="12">
    <source>
        <dbReference type="Proteomes" id="UP000246483"/>
    </source>
</evidence>
<evidence type="ECO:0000256" key="2">
    <source>
        <dbReference type="ARBA" id="ARBA00022490"/>
    </source>
</evidence>
<comment type="catalytic activity">
    <reaction evidence="8">
        <text>Fe-coproporphyrin III + 2 H(+) = coproporphyrin III + Fe(2+)</text>
        <dbReference type="Rhea" id="RHEA:49572"/>
        <dbReference type="ChEBI" id="CHEBI:15378"/>
        <dbReference type="ChEBI" id="CHEBI:29033"/>
        <dbReference type="ChEBI" id="CHEBI:68438"/>
        <dbReference type="ChEBI" id="CHEBI:131725"/>
        <dbReference type="EC" id="4.99.1.9"/>
    </reaction>
    <physiologicalReaction direction="right-to-left" evidence="8">
        <dbReference type="Rhea" id="RHEA:49574"/>
    </physiologicalReaction>
</comment>
<evidence type="ECO:0000256" key="6">
    <source>
        <dbReference type="ARBA" id="ARBA00023239"/>
    </source>
</evidence>
<dbReference type="EMBL" id="QGUB01000005">
    <property type="protein sequence ID" value="PWW45829.1"/>
    <property type="molecule type" value="Genomic_DNA"/>
</dbReference>
<dbReference type="InterPro" id="IPR033644">
    <property type="entry name" value="Ferrochelatase_C"/>
</dbReference>
<dbReference type="CDD" id="cd00419">
    <property type="entry name" value="Ferrochelatase_C"/>
    <property type="match status" value="1"/>
</dbReference>
<dbReference type="GO" id="GO:0006783">
    <property type="term" value="P:heme biosynthetic process"/>
    <property type="evidence" value="ECO:0007669"/>
    <property type="project" value="UniProtKB-UniRule"/>
</dbReference>
<evidence type="ECO:0000256" key="8">
    <source>
        <dbReference type="ARBA" id="ARBA00024536"/>
    </source>
</evidence>
<keyword evidence="3 9" id="KW-0479">Metal-binding</keyword>
<dbReference type="Pfam" id="PF00762">
    <property type="entry name" value="Ferrochelatase"/>
    <property type="match status" value="1"/>
</dbReference>
<evidence type="ECO:0000256" key="4">
    <source>
        <dbReference type="ARBA" id="ARBA00023004"/>
    </source>
</evidence>
<dbReference type="PANTHER" id="PTHR11108">
    <property type="entry name" value="FERROCHELATASE"/>
    <property type="match status" value="1"/>
</dbReference>
<protein>
    <recommendedName>
        <fullName evidence="9 10">Ferrochelatase</fullName>
        <ecNumber evidence="9 10">4.98.1.1</ecNumber>
    </recommendedName>
    <alternativeName>
        <fullName evidence="9">Heme synthase</fullName>
    </alternativeName>
    <alternativeName>
        <fullName evidence="9">Protoheme ferro-lyase</fullName>
    </alternativeName>
</protein>
<evidence type="ECO:0000256" key="10">
    <source>
        <dbReference type="RuleBase" id="RU000607"/>
    </source>
</evidence>
<keyword evidence="6 9" id="KW-0456">Lyase</keyword>
<gene>
    <name evidence="9" type="primary">hemH</name>
    <name evidence="11" type="ORF">DFR36_10529</name>
</gene>
<keyword evidence="5 9" id="KW-0350">Heme biosynthesis</keyword>
<dbReference type="NCBIfam" id="TIGR00109">
    <property type="entry name" value="hemH"/>
    <property type="match status" value="1"/>
</dbReference>
<comment type="function">
    <text evidence="9 10">Catalyzes the ferrous insertion into protoporphyrin IX.</text>
</comment>
<dbReference type="CDD" id="cd03411">
    <property type="entry name" value="Ferrochelatase_N"/>
    <property type="match status" value="1"/>
</dbReference>
<dbReference type="OrthoDB" id="9809741at2"/>
<evidence type="ECO:0000256" key="1">
    <source>
        <dbReference type="ARBA" id="ARBA00007718"/>
    </source>
</evidence>
<dbReference type="EC" id="4.98.1.1" evidence="9 10"/>
<dbReference type="SUPFAM" id="SSF53800">
    <property type="entry name" value="Chelatase"/>
    <property type="match status" value="1"/>
</dbReference>
<reference evidence="11 12" key="1">
    <citation type="submission" date="2018-05" db="EMBL/GenBank/DDBJ databases">
        <title>Genomic Encyclopedia of Type Strains, Phase IV (KMG-IV): sequencing the most valuable type-strain genomes for metagenomic binning, comparative biology and taxonomic classification.</title>
        <authorList>
            <person name="Goeker M."/>
        </authorList>
    </citation>
    <scope>NUCLEOTIDE SEQUENCE [LARGE SCALE GENOMIC DNA]</scope>
    <source>
        <strain evidence="11 12">DSM 26006</strain>
    </source>
</reference>
<name>A0A317REG6_9BURK</name>
<dbReference type="FunFam" id="3.40.50.1400:FF:000002">
    <property type="entry name" value="Ferrochelatase"/>
    <property type="match status" value="1"/>
</dbReference>
<keyword evidence="4 9" id="KW-0408">Iron</keyword>
<evidence type="ECO:0000313" key="11">
    <source>
        <dbReference type="EMBL" id="PWW45829.1"/>
    </source>
</evidence>
<dbReference type="PANTHER" id="PTHR11108:SF1">
    <property type="entry name" value="FERROCHELATASE, MITOCHONDRIAL"/>
    <property type="match status" value="1"/>
</dbReference>
<evidence type="ECO:0000256" key="9">
    <source>
        <dbReference type="HAMAP-Rule" id="MF_00323"/>
    </source>
</evidence>
<dbReference type="Proteomes" id="UP000246483">
    <property type="component" value="Unassembled WGS sequence"/>
</dbReference>
<comment type="pathway">
    <text evidence="9 10">Porphyrin-containing compound metabolism; protoheme biosynthesis; protoheme from protoporphyrin-IX: step 1/1.</text>
</comment>